<proteinExistence type="predicted"/>
<reference evidence="3" key="1">
    <citation type="submission" date="2009-08" db="EMBL/GenBank/DDBJ databases">
        <authorList>
            <person name="Weinstock G."/>
            <person name="Sodergren E."/>
            <person name="Clifton S."/>
            <person name="Fulton L."/>
            <person name="Fulton B."/>
            <person name="Courtney L."/>
            <person name="Fronick C."/>
            <person name="Harrison M."/>
            <person name="Strong C."/>
            <person name="Farmer C."/>
            <person name="Delahaunty K."/>
            <person name="Markovic C."/>
            <person name="Hall O."/>
            <person name="Minx P."/>
            <person name="Tomlinson C."/>
            <person name="Mitreva M."/>
            <person name="Nelson J."/>
            <person name="Hou S."/>
            <person name="Wollam A."/>
            <person name="Pepin K.H."/>
            <person name="Johnson M."/>
            <person name="Bhonagiri V."/>
            <person name="Nash W.E."/>
            <person name="Warren W."/>
            <person name="Chinwalla A."/>
            <person name="Mardis E.R."/>
            <person name="Wilson R.K."/>
        </authorList>
    </citation>
    <scope>NUCLEOTIDE SEQUENCE [LARGE SCALE GENOMIC DNA]</scope>
    <source>
        <strain evidence="3">A2-165</strain>
    </source>
</reference>
<accession>C7H2F7</accession>
<feature type="compositionally biased region" description="Basic and acidic residues" evidence="1">
    <location>
        <begin position="144"/>
        <end position="158"/>
    </location>
</feature>
<dbReference type="Pfam" id="PF19808">
    <property type="entry name" value="DUF6291"/>
    <property type="match status" value="1"/>
</dbReference>
<evidence type="ECO:0000313" key="3">
    <source>
        <dbReference type="EMBL" id="EEU97870.1"/>
    </source>
</evidence>
<feature type="compositionally biased region" description="Basic and acidic residues" evidence="1">
    <location>
        <begin position="95"/>
        <end position="123"/>
    </location>
</feature>
<keyword evidence="4" id="KW-1185">Reference proteome</keyword>
<feature type="compositionally biased region" description="Polar residues" evidence="1">
    <location>
        <begin position="126"/>
        <end position="136"/>
    </location>
</feature>
<dbReference type="GeneID" id="90659168"/>
<evidence type="ECO:0000259" key="2">
    <source>
        <dbReference type="Pfam" id="PF19808"/>
    </source>
</evidence>
<comment type="caution">
    <text evidence="3">The sequence shown here is derived from an EMBL/GenBank/DDBJ whole genome shotgun (WGS) entry which is preliminary data.</text>
</comment>
<sequence>MEERKSFLFYRSFWSGGSKLKPRERLAFYDALAQYAFTGQETSLPHNAAICWEFAKPLIDSNNKKYADGSKGGRPQKTTGFDDDITTGSDSLKNISEDKEKEKDKREGKGERRTRQARNEKKPQTAVFSSLPSGTNRIGYAGTEELKKRQIPKIEKAAEQIAAQPQTQQEDTETAELKKAFRQDRATEEQPTPAEYAQPPPG</sequence>
<dbReference type="Proteomes" id="UP000004619">
    <property type="component" value="Unassembled WGS sequence"/>
</dbReference>
<feature type="region of interest" description="Disordered" evidence="1">
    <location>
        <begin position="65"/>
        <end position="202"/>
    </location>
</feature>
<evidence type="ECO:0000256" key="1">
    <source>
        <dbReference type="SAM" id="MobiDB-lite"/>
    </source>
</evidence>
<dbReference type="STRING" id="411483.FAEPRAA2165_00454"/>
<dbReference type="OrthoDB" id="1047417at2"/>
<evidence type="ECO:0000313" key="4">
    <source>
        <dbReference type="Proteomes" id="UP000004619"/>
    </source>
</evidence>
<gene>
    <name evidence="3" type="ORF">FAEPRAA2165_00454</name>
</gene>
<name>C7H2F7_FAED2</name>
<protein>
    <recommendedName>
        <fullName evidence="2">DUF6291 domain-containing protein</fullName>
    </recommendedName>
</protein>
<dbReference type="AlphaFoldDB" id="C7H2F7"/>
<dbReference type="InterPro" id="IPR046258">
    <property type="entry name" value="DUF6291"/>
</dbReference>
<feature type="compositionally biased region" description="Basic and acidic residues" evidence="1">
    <location>
        <begin position="175"/>
        <end position="188"/>
    </location>
</feature>
<dbReference type="EMBL" id="ACOP02000008">
    <property type="protein sequence ID" value="EEU97870.1"/>
    <property type="molecule type" value="Genomic_DNA"/>
</dbReference>
<organism evidence="3 4">
    <name type="scientific">Faecalibacterium duncaniae (strain DSM 17677 / JCM 31915 / A2-165)</name>
    <name type="common">Faecalibacterium prausnitzii</name>
    <dbReference type="NCBI Taxonomy" id="411483"/>
    <lineage>
        <taxon>Bacteria</taxon>
        <taxon>Bacillati</taxon>
        <taxon>Bacillota</taxon>
        <taxon>Clostridia</taxon>
        <taxon>Eubacteriales</taxon>
        <taxon>Oscillospiraceae</taxon>
        <taxon>Faecalibacterium</taxon>
    </lineage>
</organism>
<dbReference type="RefSeq" id="WP_005929562.1">
    <property type="nucleotide sequence ID" value="NZ_CP022479.1"/>
</dbReference>
<dbReference type="HOGENOM" id="CLU_1352935_0_0_9"/>
<feature type="domain" description="DUF6291" evidence="2">
    <location>
        <begin position="6"/>
        <end position="74"/>
    </location>
</feature>